<dbReference type="OrthoDB" id="3598904at2759"/>
<comment type="caution">
    <text evidence="8">The sequence shown here is derived from an EMBL/GenBank/DDBJ whole genome shotgun (WGS) entry which is preliminary data.</text>
</comment>
<keyword evidence="6" id="KW-0539">Nucleus</keyword>
<dbReference type="EMBL" id="AZHD01000010">
    <property type="protein sequence ID" value="OAA59755.1"/>
    <property type="molecule type" value="Genomic_DNA"/>
</dbReference>
<dbReference type="GO" id="GO:0008270">
    <property type="term" value="F:zinc ion binding"/>
    <property type="evidence" value="ECO:0007669"/>
    <property type="project" value="InterPro"/>
</dbReference>
<dbReference type="GO" id="GO:0000981">
    <property type="term" value="F:DNA-binding transcription factor activity, RNA polymerase II-specific"/>
    <property type="evidence" value="ECO:0007669"/>
    <property type="project" value="InterPro"/>
</dbReference>
<evidence type="ECO:0000256" key="4">
    <source>
        <dbReference type="ARBA" id="ARBA00023125"/>
    </source>
</evidence>
<keyword evidence="1" id="KW-0479">Metal-binding</keyword>
<evidence type="ECO:0000259" key="7">
    <source>
        <dbReference type="Pfam" id="PF00172"/>
    </source>
</evidence>
<keyword evidence="9" id="KW-1185">Reference proteome</keyword>
<keyword evidence="5" id="KW-0804">Transcription</keyword>
<evidence type="ECO:0000256" key="5">
    <source>
        <dbReference type="ARBA" id="ARBA00023163"/>
    </source>
</evidence>
<dbReference type="Proteomes" id="UP000076874">
    <property type="component" value="Unassembled WGS sequence"/>
</dbReference>
<dbReference type="InterPro" id="IPR001138">
    <property type="entry name" value="Zn2Cys6_DnaBD"/>
</dbReference>
<proteinExistence type="predicted"/>
<dbReference type="CDD" id="cd00067">
    <property type="entry name" value="GAL4"/>
    <property type="match status" value="1"/>
</dbReference>
<name>A0A167SMC7_9HYPO</name>
<evidence type="ECO:0000313" key="8">
    <source>
        <dbReference type="EMBL" id="OAA59755.1"/>
    </source>
</evidence>
<dbReference type="Pfam" id="PF11951">
    <property type="entry name" value="Fungal_trans_2"/>
    <property type="match status" value="1"/>
</dbReference>
<dbReference type="GO" id="GO:0003677">
    <property type="term" value="F:DNA binding"/>
    <property type="evidence" value="ECO:0007669"/>
    <property type="project" value="UniProtKB-KW"/>
</dbReference>
<dbReference type="InterPro" id="IPR036864">
    <property type="entry name" value="Zn2-C6_fun-type_DNA-bd_sf"/>
</dbReference>
<dbReference type="PANTHER" id="PTHR36206:SF12">
    <property type="entry name" value="ASPERCRYPTIN BIOSYNTHESIS CLUSTER-SPECIFIC TRANSCRIPTION REGULATOR ATNN-RELATED"/>
    <property type="match status" value="1"/>
</dbReference>
<dbReference type="AlphaFoldDB" id="A0A167SMC7"/>
<dbReference type="PANTHER" id="PTHR36206">
    <property type="entry name" value="ASPERCRYPTIN BIOSYNTHESIS CLUSTER-SPECIFIC TRANSCRIPTION REGULATOR ATNN-RELATED"/>
    <property type="match status" value="1"/>
</dbReference>
<dbReference type="InterPro" id="IPR021858">
    <property type="entry name" value="Fun_TF"/>
</dbReference>
<evidence type="ECO:0000256" key="3">
    <source>
        <dbReference type="ARBA" id="ARBA00023015"/>
    </source>
</evidence>
<gene>
    <name evidence="8" type="ORF">SPI_05953</name>
</gene>
<evidence type="ECO:0000313" key="9">
    <source>
        <dbReference type="Proteomes" id="UP000076874"/>
    </source>
</evidence>
<organism evidence="8 9">
    <name type="scientific">Niveomyces insectorum RCEF 264</name>
    <dbReference type="NCBI Taxonomy" id="1081102"/>
    <lineage>
        <taxon>Eukaryota</taxon>
        <taxon>Fungi</taxon>
        <taxon>Dikarya</taxon>
        <taxon>Ascomycota</taxon>
        <taxon>Pezizomycotina</taxon>
        <taxon>Sordariomycetes</taxon>
        <taxon>Hypocreomycetidae</taxon>
        <taxon>Hypocreales</taxon>
        <taxon>Cordycipitaceae</taxon>
        <taxon>Niveomyces</taxon>
    </lineage>
</organism>
<dbReference type="Pfam" id="PF00172">
    <property type="entry name" value="Zn_clus"/>
    <property type="match status" value="1"/>
</dbReference>
<keyword evidence="4" id="KW-0238">DNA-binding</keyword>
<reference evidence="8 9" key="1">
    <citation type="journal article" date="2016" name="Genome Biol. Evol.">
        <title>Divergent and convergent evolution of fungal pathogenicity.</title>
        <authorList>
            <person name="Shang Y."/>
            <person name="Xiao G."/>
            <person name="Zheng P."/>
            <person name="Cen K."/>
            <person name="Zhan S."/>
            <person name="Wang C."/>
        </authorList>
    </citation>
    <scope>NUCLEOTIDE SEQUENCE [LARGE SCALE GENOMIC DNA]</scope>
    <source>
        <strain evidence="8 9">RCEF 264</strain>
    </source>
</reference>
<dbReference type="STRING" id="1081102.A0A167SMC7"/>
<dbReference type="SUPFAM" id="SSF57701">
    <property type="entry name" value="Zn2/Cys6 DNA-binding domain"/>
    <property type="match status" value="1"/>
</dbReference>
<feature type="domain" description="Zn(2)-C6 fungal-type" evidence="7">
    <location>
        <begin position="13"/>
        <end position="38"/>
    </location>
</feature>
<keyword evidence="2" id="KW-0862">Zinc</keyword>
<evidence type="ECO:0000256" key="6">
    <source>
        <dbReference type="ARBA" id="ARBA00023242"/>
    </source>
</evidence>
<protein>
    <submittedName>
        <fullName evidence="8">C6 zinc finger domain containing protein</fullName>
    </submittedName>
</protein>
<dbReference type="InterPro" id="IPR052360">
    <property type="entry name" value="Transcr_Regulatory_Proteins"/>
</dbReference>
<keyword evidence="3" id="KW-0805">Transcription regulation</keyword>
<sequence length="495" mass="54292">MSKRELAPSYGLRRVKCDEARPACVRCTSTGRVCDGYKVLLGSGGGGGGGASTPPASLAMIRAPSSCADPLETRSLQFYIERTISQFQLFFPDDFWNSHVLQFALSQDCIRHALVSLSAHHERYLHPERSAGMPSFAFQQHNLAIRSLLAAGDPSKALHVHIVSCLIFICIEALQGELQSAIRLFKHGLSMIKQLHLKAGNGCTPSSSSSSSSALQGQDKIMTAVMAFINRFAVQVVLLDEDTQPEMTIGDEILPTSKLHLTANTRFASLLEARETLLRLARDLLSGKARTPTGRVIAAGQLQWWSSAFDALIRDQADRISKRGVALLELHQGYLALELKMPNPRQQTLGIDQHVESDGGDNTPQFAYLVSCAERAVQPDANEATATATATAPGPQFYMDLGVVPILFSTILRCHDADVRHRALSLLREHRLQEGIWDSTLTLRVAERILSLEASHAPDAPKKVENVAVLMDPDRKSAVVQFELHDSTIEETLDW</sequence>
<accession>A0A167SMC7</accession>
<evidence type="ECO:0000256" key="2">
    <source>
        <dbReference type="ARBA" id="ARBA00022833"/>
    </source>
</evidence>
<evidence type="ECO:0000256" key="1">
    <source>
        <dbReference type="ARBA" id="ARBA00022723"/>
    </source>
</evidence>